<comment type="pathway">
    <text evidence="1">One-carbon metabolism; tetrahydrofolate interconversion.</text>
</comment>
<dbReference type="AlphaFoldDB" id="V6KUL9"/>
<organism evidence="14 15">
    <name type="scientific">Streptomyces roseochromogenus subsp. oscitans DS 12.976</name>
    <dbReference type="NCBI Taxonomy" id="1352936"/>
    <lineage>
        <taxon>Bacteria</taxon>
        <taxon>Bacillati</taxon>
        <taxon>Actinomycetota</taxon>
        <taxon>Actinomycetes</taxon>
        <taxon>Kitasatosporales</taxon>
        <taxon>Streptomycetaceae</taxon>
        <taxon>Streptomyces</taxon>
    </lineage>
</organism>
<dbReference type="Pfam" id="PF00763">
    <property type="entry name" value="THF_DHG_CYH"/>
    <property type="match status" value="1"/>
</dbReference>
<dbReference type="InterPro" id="IPR020630">
    <property type="entry name" value="THF_DH/CycHdrlase_cat_dom"/>
</dbReference>
<evidence type="ECO:0000259" key="12">
    <source>
        <dbReference type="Pfam" id="PF00763"/>
    </source>
</evidence>
<evidence type="ECO:0000256" key="5">
    <source>
        <dbReference type="ARBA" id="ARBA00022801"/>
    </source>
</evidence>
<feature type="domain" description="Tetrahydrofolate dehydrogenase/cyclohydrolase NAD(P)-binding" evidence="13">
    <location>
        <begin position="153"/>
        <end position="190"/>
    </location>
</feature>
<feature type="region of interest" description="Disordered" evidence="11">
    <location>
        <begin position="188"/>
        <end position="217"/>
    </location>
</feature>
<evidence type="ECO:0000256" key="6">
    <source>
        <dbReference type="ARBA" id="ARBA00022857"/>
    </source>
</evidence>
<keyword evidence="8" id="KW-0368">Histidine biosynthesis</keyword>
<evidence type="ECO:0000313" key="15">
    <source>
        <dbReference type="Proteomes" id="UP000017984"/>
    </source>
</evidence>
<dbReference type="HOGENOM" id="CLU_034045_3_2_11"/>
<keyword evidence="9" id="KW-0486">Methionine biosynthesis</keyword>
<dbReference type="PATRIC" id="fig|1352936.5.peg.879"/>
<evidence type="ECO:0000256" key="8">
    <source>
        <dbReference type="ARBA" id="ARBA00023102"/>
    </source>
</evidence>
<keyword evidence="5" id="KW-0378">Hydrolase</keyword>
<evidence type="ECO:0000256" key="1">
    <source>
        <dbReference type="ARBA" id="ARBA00004777"/>
    </source>
</evidence>
<comment type="caution">
    <text evidence="14">The sequence shown here is derived from an EMBL/GenBank/DDBJ whole genome shotgun (WGS) entry which is preliminary data.</text>
</comment>
<proteinExistence type="predicted"/>
<keyword evidence="3" id="KW-0028">Amino-acid biosynthesis</keyword>
<dbReference type="Pfam" id="PF02882">
    <property type="entry name" value="THF_DHG_CYH_C"/>
    <property type="match status" value="1"/>
</dbReference>
<dbReference type="PANTHER" id="PTHR48099">
    <property type="entry name" value="C-1-TETRAHYDROFOLATE SYNTHASE, CYTOPLASMIC-RELATED"/>
    <property type="match status" value="1"/>
</dbReference>
<keyword evidence="10" id="KW-0511">Multifunctional enzyme</keyword>
<gene>
    <name evidence="14" type="ORF">M878_04065</name>
</gene>
<dbReference type="GO" id="GO:0009086">
    <property type="term" value="P:methionine biosynthetic process"/>
    <property type="evidence" value="ECO:0007669"/>
    <property type="project" value="UniProtKB-KW"/>
</dbReference>
<keyword evidence="6" id="KW-0521">NADP</keyword>
<dbReference type="Gene3D" id="3.40.50.720">
    <property type="entry name" value="NAD(P)-binding Rossmann-like Domain"/>
    <property type="match status" value="1"/>
</dbReference>
<name>V6KUL9_STRRC</name>
<keyword evidence="2" id="KW-0554">One-carbon metabolism</keyword>
<dbReference type="GO" id="GO:0005829">
    <property type="term" value="C:cytosol"/>
    <property type="evidence" value="ECO:0007669"/>
    <property type="project" value="TreeGrafter"/>
</dbReference>
<evidence type="ECO:0000259" key="13">
    <source>
        <dbReference type="Pfam" id="PF02882"/>
    </source>
</evidence>
<protein>
    <recommendedName>
        <fullName evidence="16">Methenyltetrahydrofolate cyclohydrolase</fullName>
    </recommendedName>
</protein>
<accession>V6KUL9</accession>
<dbReference type="Gene3D" id="3.40.50.10860">
    <property type="entry name" value="Leucine Dehydrogenase, chain A, domain 1"/>
    <property type="match status" value="1"/>
</dbReference>
<dbReference type="InterPro" id="IPR000672">
    <property type="entry name" value="THF_DH/CycHdrlase"/>
</dbReference>
<keyword evidence="4" id="KW-0658">Purine biosynthesis</keyword>
<keyword evidence="7" id="KW-0560">Oxidoreductase</keyword>
<dbReference type="SUPFAM" id="SSF51735">
    <property type="entry name" value="NAD(P)-binding Rossmann-fold domains"/>
    <property type="match status" value="1"/>
</dbReference>
<dbReference type="InterPro" id="IPR046346">
    <property type="entry name" value="Aminoacid_DH-like_N_sf"/>
</dbReference>
<evidence type="ECO:0000256" key="7">
    <source>
        <dbReference type="ARBA" id="ARBA00023002"/>
    </source>
</evidence>
<dbReference type="InterPro" id="IPR020631">
    <property type="entry name" value="THF_DH/CycHdrlase_NAD-bd_dom"/>
</dbReference>
<dbReference type="GO" id="GO:0035999">
    <property type="term" value="P:tetrahydrofolate interconversion"/>
    <property type="evidence" value="ECO:0007669"/>
    <property type="project" value="TreeGrafter"/>
</dbReference>
<feature type="domain" description="Tetrahydrofolate dehydrogenase/cyclohydrolase catalytic" evidence="12">
    <location>
        <begin position="7"/>
        <end position="134"/>
    </location>
</feature>
<dbReference type="Proteomes" id="UP000017984">
    <property type="component" value="Chromosome"/>
</dbReference>
<dbReference type="SUPFAM" id="SSF53223">
    <property type="entry name" value="Aminoacid dehydrogenase-like, N-terminal domain"/>
    <property type="match status" value="1"/>
</dbReference>
<evidence type="ECO:0000256" key="10">
    <source>
        <dbReference type="ARBA" id="ARBA00023268"/>
    </source>
</evidence>
<dbReference type="GO" id="GO:0004488">
    <property type="term" value="F:methylenetetrahydrofolate dehydrogenase (NADP+) activity"/>
    <property type="evidence" value="ECO:0007669"/>
    <property type="project" value="InterPro"/>
</dbReference>
<dbReference type="GO" id="GO:0000105">
    <property type="term" value="P:L-histidine biosynthetic process"/>
    <property type="evidence" value="ECO:0007669"/>
    <property type="project" value="UniProtKB-KW"/>
</dbReference>
<feature type="compositionally biased region" description="Basic and acidic residues" evidence="11">
    <location>
        <begin position="208"/>
        <end position="217"/>
    </location>
</feature>
<evidence type="ECO:0000256" key="9">
    <source>
        <dbReference type="ARBA" id="ARBA00023167"/>
    </source>
</evidence>
<evidence type="ECO:0000256" key="3">
    <source>
        <dbReference type="ARBA" id="ARBA00022605"/>
    </source>
</evidence>
<evidence type="ECO:0008006" key="16">
    <source>
        <dbReference type="Google" id="ProtNLM"/>
    </source>
</evidence>
<dbReference type="EMBL" id="AWQX01000031">
    <property type="protein sequence ID" value="EST35885.1"/>
    <property type="molecule type" value="Genomic_DNA"/>
</dbReference>
<dbReference type="STRING" id="1352936.M878_04065"/>
<evidence type="ECO:0000313" key="14">
    <source>
        <dbReference type="EMBL" id="EST35885.1"/>
    </source>
</evidence>
<evidence type="ECO:0000256" key="4">
    <source>
        <dbReference type="ARBA" id="ARBA00022755"/>
    </source>
</evidence>
<dbReference type="GO" id="GO:0006164">
    <property type="term" value="P:purine nucleotide biosynthetic process"/>
    <property type="evidence" value="ECO:0007669"/>
    <property type="project" value="UniProtKB-KW"/>
</dbReference>
<sequence>MPQARLMDGTAVARRIVEDAAAKAGDLTARTGTAPCLATVLVGEDPASVTYVRMQQNRCRKAGVESRHVALPATTTTEELIGALRELSADPAVHGILLQHPVGDHIDVGVPPRERSRARGRAAFEAIAPAKDVDGVTFASFATMSFGLPGFVSCTPGGILRLLDEYGVDPAGKRAVVVGRSAILGKPVGMPAAADPRAGHQARRGRDRRGLQPGERR</sequence>
<dbReference type="InterPro" id="IPR036291">
    <property type="entry name" value="NAD(P)-bd_dom_sf"/>
</dbReference>
<evidence type="ECO:0000256" key="11">
    <source>
        <dbReference type="SAM" id="MobiDB-lite"/>
    </source>
</evidence>
<reference evidence="14 15" key="1">
    <citation type="journal article" date="2014" name="Genome Announc.">
        <title>Draft Genome Sequence of Streptomyces roseochromogenes subsp. oscitans DS 12.976, Producer of the Aminocoumarin Antibiotic Clorobiocin.</title>
        <authorList>
            <person name="Ruckert C."/>
            <person name="Kalinowski J."/>
            <person name="Heide L."/>
            <person name="Apel A.K."/>
        </authorList>
    </citation>
    <scope>NUCLEOTIDE SEQUENCE [LARGE SCALE GENOMIC DNA]</scope>
    <source>
        <strain evidence="14 15">DS 12.976</strain>
    </source>
</reference>
<dbReference type="PANTHER" id="PTHR48099:SF5">
    <property type="entry name" value="C-1-TETRAHYDROFOLATE SYNTHASE, CYTOPLASMIC"/>
    <property type="match status" value="1"/>
</dbReference>
<keyword evidence="15" id="KW-1185">Reference proteome</keyword>
<dbReference type="GO" id="GO:0004477">
    <property type="term" value="F:methenyltetrahydrofolate cyclohydrolase activity"/>
    <property type="evidence" value="ECO:0007669"/>
    <property type="project" value="TreeGrafter"/>
</dbReference>
<evidence type="ECO:0000256" key="2">
    <source>
        <dbReference type="ARBA" id="ARBA00022563"/>
    </source>
</evidence>
<dbReference type="PRINTS" id="PR00085">
    <property type="entry name" value="THFDHDRGNASE"/>
</dbReference>